<evidence type="ECO:0000313" key="2">
    <source>
        <dbReference type="Proteomes" id="UP001054945"/>
    </source>
</evidence>
<protein>
    <submittedName>
        <fullName evidence="1">Uncharacterized protein</fullName>
    </submittedName>
</protein>
<name>A0AAV4UCM2_CAEEX</name>
<dbReference type="Proteomes" id="UP001054945">
    <property type="component" value="Unassembled WGS sequence"/>
</dbReference>
<dbReference type="EMBL" id="BPLR01012642">
    <property type="protein sequence ID" value="GIY55444.1"/>
    <property type="molecule type" value="Genomic_DNA"/>
</dbReference>
<gene>
    <name evidence="1" type="ORF">CEXT_806451</name>
</gene>
<reference evidence="1 2" key="1">
    <citation type="submission" date="2021-06" db="EMBL/GenBank/DDBJ databases">
        <title>Caerostris extrusa draft genome.</title>
        <authorList>
            <person name="Kono N."/>
            <person name="Arakawa K."/>
        </authorList>
    </citation>
    <scope>NUCLEOTIDE SEQUENCE [LARGE SCALE GENOMIC DNA]</scope>
</reference>
<accession>A0AAV4UCM2</accession>
<proteinExistence type="predicted"/>
<evidence type="ECO:0000313" key="1">
    <source>
        <dbReference type="EMBL" id="GIY55444.1"/>
    </source>
</evidence>
<organism evidence="1 2">
    <name type="scientific">Caerostris extrusa</name>
    <name type="common">Bark spider</name>
    <name type="synonym">Caerostris bankana</name>
    <dbReference type="NCBI Taxonomy" id="172846"/>
    <lineage>
        <taxon>Eukaryota</taxon>
        <taxon>Metazoa</taxon>
        <taxon>Ecdysozoa</taxon>
        <taxon>Arthropoda</taxon>
        <taxon>Chelicerata</taxon>
        <taxon>Arachnida</taxon>
        <taxon>Araneae</taxon>
        <taxon>Araneomorphae</taxon>
        <taxon>Entelegynae</taxon>
        <taxon>Araneoidea</taxon>
        <taxon>Araneidae</taxon>
        <taxon>Caerostris</taxon>
    </lineage>
</organism>
<keyword evidence="2" id="KW-1185">Reference proteome</keyword>
<dbReference type="AlphaFoldDB" id="A0AAV4UCM2"/>
<comment type="caution">
    <text evidence="1">The sequence shown here is derived from an EMBL/GenBank/DDBJ whole genome shotgun (WGS) entry which is preliminary data.</text>
</comment>
<sequence>MSKITQQPRSRAKFRCNKPFRRRRKIKSPPKQIFDGKSKAISLSNFPREATAYADLFSVATFSRRLCLRGIDVPLSLYFFFFLRSVDQISI</sequence>